<feature type="region of interest" description="Disordered" evidence="1">
    <location>
        <begin position="15"/>
        <end position="38"/>
    </location>
</feature>
<reference evidence="2 3" key="1">
    <citation type="journal article" date="2008" name="Nature">
        <title>The genome of the model beetle and pest Tribolium castaneum.</title>
        <authorList>
            <consortium name="Tribolium Genome Sequencing Consortium"/>
            <person name="Richards S."/>
            <person name="Gibbs R.A."/>
            <person name="Weinstock G.M."/>
            <person name="Brown S.J."/>
            <person name="Denell R."/>
            <person name="Beeman R.W."/>
            <person name="Gibbs R."/>
            <person name="Beeman R.W."/>
            <person name="Brown S.J."/>
            <person name="Bucher G."/>
            <person name="Friedrich M."/>
            <person name="Grimmelikhuijzen C.J."/>
            <person name="Klingler M."/>
            <person name="Lorenzen M."/>
            <person name="Richards S."/>
            <person name="Roth S."/>
            <person name="Schroder R."/>
            <person name="Tautz D."/>
            <person name="Zdobnov E.M."/>
            <person name="Muzny D."/>
            <person name="Gibbs R.A."/>
            <person name="Weinstock G.M."/>
            <person name="Attaway T."/>
            <person name="Bell S."/>
            <person name="Buhay C.J."/>
            <person name="Chandrabose M.N."/>
            <person name="Chavez D."/>
            <person name="Clerk-Blankenburg K.P."/>
            <person name="Cree A."/>
            <person name="Dao M."/>
            <person name="Davis C."/>
            <person name="Chacko J."/>
            <person name="Dinh H."/>
            <person name="Dugan-Rocha S."/>
            <person name="Fowler G."/>
            <person name="Garner T.T."/>
            <person name="Garnes J."/>
            <person name="Gnirke A."/>
            <person name="Hawes A."/>
            <person name="Hernandez J."/>
            <person name="Hines S."/>
            <person name="Holder M."/>
            <person name="Hume J."/>
            <person name="Jhangiani S.N."/>
            <person name="Joshi V."/>
            <person name="Khan Z.M."/>
            <person name="Jackson L."/>
            <person name="Kovar C."/>
            <person name="Kowis A."/>
            <person name="Lee S."/>
            <person name="Lewis L.R."/>
            <person name="Margolis J."/>
            <person name="Morgan M."/>
            <person name="Nazareth L.V."/>
            <person name="Nguyen N."/>
            <person name="Okwuonu G."/>
            <person name="Parker D."/>
            <person name="Richards S."/>
            <person name="Ruiz S.J."/>
            <person name="Santibanez J."/>
            <person name="Savard J."/>
            <person name="Scherer S.E."/>
            <person name="Schneider B."/>
            <person name="Sodergren E."/>
            <person name="Tautz D."/>
            <person name="Vattahil S."/>
            <person name="Villasana D."/>
            <person name="White C.S."/>
            <person name="Wright R."/>
            <person name="Park Y."/>
            <person name="Beeman R.W."/>
            <person name="Lord J."/>
            <person name="Oppert B."/>
            <person name="Lorenzen M."/>
            <person name="Brown S."/>
            <person name="Wang L."/>
            <person name="Savard J."/>
            <person name="Tautz D."/>
            <person name="Richards S."/>
            <person name="Weinstock G."/>
            <person name="Gibbs R.A."/>
            <person name="Liu Y."/>
            <person name="Worley K."/>
            <person name="Weinstock G."/>
            <person name="Elsik C.G."/>
            <person name="Reese J.T."/>
            <person name="Elhaik E."/>
            <person name="Landan G."/>
            <person name="Graur D."/>
            <person name="Arensburger P."/>
            <person name="Atkinson P."/>
            <person name="Beeman R.W."/>
            <person name="Beidler J."/>
            <person name="Brown S.J."/>
            <person name="Demuth J.P."/>
            <person name="Drury D.W."/>
            <person name="Du Y.Z."/>
            <person name="Fujiwara H."/>
            <person name="Lorenzen M."/>
            <person name="Maselli V."/>
            <person name="Osanai M."/>
            <person name="Park Y."/>
            <person name="Robertson H.M."/>
            <person name="Tu Z."/>
            <person name="Wang J.J."/>
            <person name="Wang S."/>
            <person name="Richards S."/>
            <person name="Song H."/>
            <person name="Zhang L."/>
            <person name="Sodergren E."/>
            <person name="Werner D."/>
            <person name="Stanke M."/>
            <person name="Morgenstern B."/>
            <person name="Solovyev V."/>
            <person name="Kosarev P."/>
            <person name="Brown G."/>
            <person name="Chen H.C."/>
            <person name="Ermolaeva O."/>
            <person name="Hlavina W."/>
            <person name="Kapustin Y."/>
            <person name="Kiryutin B."/>
            <person name="Kitts P."/>
            <person name="Maglott D."/>
            <person name="Pruitt K."/>
            <person name="Sapojnikov V."/>
            <person name="Souvorov A."/>
            <person name="Mackey A.J."/>
            <person name="Waterhouse R.M."/>
            <person name="Wyder S."/>
            <person name="Zdobnov E.M."/>
            <person name="Zdobnov E.M."/>
            <person name="Wyder S."/>
            <person name="Kriventseva E.V."/>
            <person name="Kadowaki T."/>
            <person name="Bork P."/>
            <person name="Aranda M."/>
            <person name="Bao R."/>
            <person name="Beermann A."/>
            <person name="Berns N."/>
            <person name="Bolognesi R."/>
            <person name="Bonneton F."/>
            <person name="Bopp D."/>
            <person name="Brown S.J."/>
            <person name="Bucher G."/>
            <person name="Butts T."/>
            <person name="Chaumot A."/>
            <person name="Denell R.E."/>
            <person name="Ferrier D.E."/>
            <person name="Friedrich M."/>
            <person name="Gordon C.M."/>
            <person name="Jindra M."/>
            <person name="Klingler M."/>
            <person name="Lan Q."/>
            <person name="Lattorff H.M."/>
            <person name="Laudet V."/>
            <person name="von Levetsow C."/>
            <person name="Liu Z."/>
            <person name="Lutz R."/>
            <person name="Lynch J.A."/>
            <person name="da Fonseca R.N."/>
            <person name="Posnien N."/>
            <person name="Reuter R."/>
            <person name="Roth S."/>
            <person name="Savard J."/>
            <person name="Schinko J.B."/>
            <person name="Schmitt C."/>
            <person name="Schoppmeier M."/>
            <person name="Schroder R."/>
            <person name="Shippy T.D."/>
            <person name="Simonnet F."/>
            <person name="Marques-Souza H."/>
            <person name="Tautz D."/>
            <person name="Tomoyasu Y."/>
            <person name="Trauner J."/>
            <person name="Van der Zee M."/>
            <person name="Vervoort M."/>
            <person name="Wittkopp N."/>
            <person name="Wimmer E.A."/>
            <person name="Yang X."/>
            <person name="Jones A.K."/>
            <person name="Sattelle D.B."/>
            <person name="Ebert P.R."/>
            <person name="Nelson D."/>
            <person name="Scott J.G."/>
            <person name="Beeman R.W."/>
            <person name="Muthukrishnan S."/>
            <person name="Kramer K.J."/>
            <person name="Arakane Y."/>
            <person name="Beeman R.W."/>
            <person name="Zhu Q."/>
            <person name="Hogenkamp D."/>
            <person name="Dixit R."/>
            <person name="Oppert B."/>
            <person name="Jiang H."/>
            <person name="Zou Z."/>
            <person name="Marshall J."/>
            <person name="Elpidina E."/>
            <person name="Vinokurov K."/>
            <person name="Oppert C."/>
            <person name="Zou Z."/>
            <person name="Evans J."/>
            <person name="Lu Z."/>
            <person name="Zhao P."/>
            <person name="Sumathipala N."/>
            <person name="Altincicek B."/>
            <person name="Vilcinskas A."/>
            <person name="Williams M."/>
            <person name="Hultmark D."/>
            <person name="Hetru C."/>
            <person name="Jiang H."/>
            <person name="Grimmelikhuijzen C.J."/>
            <person name="Hauser F."/>
            <person name="Cazzamali G."/>
            <person name="Williamson M."/>
            <person name="Park Y."/>
            <person name="Li B."/>
            <person name="Tanaka Y."/>
            <person name="Predel R."/>
            <person name="Neupert S."/>
            <person name="Schachtner J."/>
            <person name="Verleyen P."/>
            <person name="Raible F."/>
            <person name="Bork P."/>
            <person name="Friedrich M."/>
            <person name="Walden K.K."/>
            <person name="Robertson H.M."/>
            <person name="Angeli S."/>
            <person name="Foret S."/>
            <person name="Bucher G."/>
            <person name="Schuetz S."/>
            <person name="Maleszka R."/>
            <person name="Wimmer E.A."/>
            <person name="Beeman R.W."/>
            <person name="Lorenzen M."/>
            <person name="Tomoyasu Y."/>
            <person name="Miller S.C."/>
            <person name="Grossmann D."/>
            <person name="Bucher G."/>
        </authorList>
    </citation>
    <scope>NUCLEOTIDE SEQUENCE [LARGE SCALE GENOMIC DNA]</scope>
    <source>
        <strain evidence="2 3">Georgia GA2</strain>
    </source>
</reference>
<organism evidence="2 3">
    <name type="scientific">Tribolium castaneum</name>
    <name type="common">Red flour beetle</name>
    <dbReference type="NCBI Taxonomy" id="7070"/>
    <lineage>
        <taxon>Eukaryota</taxon>
        <taxon>Metazoa</taxon>
        <taxon>Ecdysozoa</taxon>
        <taxon>Arthropoda</taxon>
        <taxon>Hexapoda</taxon>
        <taxon>Insecta</taxon>
        <taxon>Pterygota</taxon>
        <taxon>Neoptera</taxon>
        <taxon>Endopterygota</taxon>
        <taxon>Coleoptera</taxon>
        <taxon>Polyphaga</taxon>
        <taxon>Cucujiformia</taxon>
        <taxon>Tenebrionidae</taxon>
        <taxon>Tenebrionidae incertae sedis</taxon>
        <taxon>Tribolium</taxon>
    </lineage>
</organism>
<gene>
    <name evidence="2" type="primary">AUGUSTUS-3.0.2_31523</name>
    <name evidence="2" type="ORF">TcasGA2_TC031523</name>
</gene>
<accession>A0A139WPH6</accession>
<dbReference type="Proteomes" id="UP000007266">
    <property type="component" value="Linkage group 1"/>
</dbReference>
<evidence type="ECO:0000256" key="1">
    <source>
        <dbReference type="SAM" id="MobiDB-lite"/>
    </source>
</evidence>
<reference evidence="2 3" key="2">
    <citation type="journal article" date="2010" name="Nucleic Acids Res.">
        <title>BeetleBase in 2010: revisions to provide comprehensive genomic information for Tribolium castaneum.</title>
        <authorList>
            <person name="Kim H.S."/>
            <person name="Murphy T."/>
            <person name="Xia J."/>
            <person name="Caragea D."/>
            <person name="Park Y."/>
            <person name="Beeman R.W."/>
            <person name="Lorenzen M.D."/>
            <person name="Butcher S."/>
            <person name="Manak J.R."/>
            <person name="Brown S.J."/>
        </authorList>
    </citation>
    <scope>NUCLEOTIDE SEQUENCE [LARGE SCALE GENOMIC DNA]</scope>
    <source>
        <strain evidence="2 3">Georgia GA2</strain>
    </source>
</reference>
<protein>
    <submittedName>
        <fullName evidence="2">Uncharacterized protein</fullName>
    </submittedName>
</protein>
<keyword evidence="3" id="KW-1185">Reference proteome</keyword>
<dbReference type="EMBL" id="KQ971307">
    <property type="protein sequence ID" value="KYB29731.1"/>
    <property type="molecule type" value="Genomic_DNA"/>
</dbReference>
<name>A0A139WPH6_TRICA</name>
<sequence>MNGVGIRLVRRSYEDEEGTETLKLPHLHPVARSERPTI</sequence>
<evidence type="ECO:0000313" key="3">
    <source>
        <dbReference type="Proteomes" id="UP000007266"/>
    </source>
</evidence>
<dbReference type="InParanoid" id="A0A139WPH6"/>
<proteinExistence type="predicted"/>
<evidence type="ECO:0000313" key="2">
    <source>
        <dbReference type="EMBL" id="KYB29731.1"/>
    </source>
</evidence>
<dbReference type="AlphaFoldDB" id="A0A139WPH6"/>